<protein>
    <submittedName>
        <fullName evidence="2">Uncharacterized protein</fullName>
    </submittedName>
</protein>
<evidence type="ECO:0000256" key="1">
    <source>
        <dbReference type="SAM" id="Coils"/>
    </source>
</evidence>
<keyword evidence="1" id="KW-0175">Coiled coil</keyword>
<reference evidence="2" key="1">
    <citation type="submission" date="2014-07" db="EMBL/GenBank/DDBJ databases">
        <authorList>
            <person name="Urmite Genomes Urmite Genomes"/>
        </authorList>
    </citation>
    <scope>NUCLEOTIDE SEQUENCE</scope>
    <source>
        <strain evidence="2">13S34_air</strain>
    </source>
</reference>
<evidence type="ECO:0000313" key="2">
    <source>
        <dbReference type="EMBL" id="CEA00230.1"/>
    </source>
</evidence>
<name>A0A078M232_9BACL</name>
<organism evidence="2">
    <name type="scientific">Metalysinibacillus saudimassiliensis</name>
    <dbReference type="NCBI Taxonomy" id="1461583"/>
    <lineage>
        <taxon>Bacteria</taxon>
        <taxon>Bacillati</taxon>
        <taxon>Bacillota</taxon>
        <taxon>Bacilli</taxon>
        <taxon>Bacillales</taxon>
        <taxon>Caryophanaceae</taxon>
        <taxon>Metalysinibacillus</taxon>
    </lineage>
</organism>
<dbReference type="AlphaFoldDB" id="A0A078M232"/>
<dbReference type="HOGENOM" id="CLU_587671_0_0_9"/>
<sequence>MTAQLTQLHETVLYDYAALTIIFNEDAMKVIHKRYEEAQPLSKKQLHKDFFTNFTALPFVQRHYFKELVYVVSSLYDEDEVVWHERIQKLVDQALKKGYRAIYKFLLAQNRFETKFETYMSKLAPTTDAFAFDLYTCLYLYVASTKGYFYEAVDLERISKRYKGDVEAYFAGRKQIAEEKITTDLFVQDMIAPNYPTATDETLYFFGKKMGEEGLLLFDHFETHNSIPASTVCEWLKTKHSPNEMTIFGNVARAALYSVRLTLADLTFIMHATKAQHRKAKAKHMQRAVMDFACYSAQRQSFLACEAIEFVREVPQVDDGAWEQKLQEVEMQLAKSRSTEAMAQHKLQEAQDEVARLTKQVKTLEVAALAESEPVIEEVAIPVIVAQDKVDAARLHELNICIVGGHPNFHRRILDEFPHVTIWQSRDYKNTNTAQLDKQDVIAFITDFPNEKAHYSAIAPPLGVG</sequence>
<dbReference type="PATRIC" id="fig|1461583.4.peg.498"/>
<dbReference type="EMBL" id="LN483073">
    <property type="protein sequence ID" value="CEA00230.1"/>
    <property type="molecule type" value="Genomic_DNA"/>
</dbReference>
<gene>
    <name evidence="2" type="ORF">BN1050_00528</name>
</gene>
<feature type="coiled-coil region" evidence="1">
    <location>
        <begin position="333"/>
        <end position="367"/>
    </location>
</feature>
<proteinExistence type="predicted"/>
<accession>A0A078M232</accession>